<evidence type="ECO:0000256" key="5">
    <source>
        <dbReference type="ARBA" id="ARBA00023242"/>
    </source>
</evidence>
<evidence type="ECO:0000313" key="11">
    <source>
        <dbReference type="Proteomes" id="UP001497497"/>
    </source>
</evidence>
<name>A0AAV2H9U8_LYMST</name>
<comment type="similarity">
    <text evidence="6">Belongs to the XRCC4-XLF family. XRCC4 subfamily.</text>
</comment>
<proteinExistence type="inferred from homology"/>
<feature type="domain" description="XRCC4 N-terminal" evidence="8">
    <location>
        <begin position="21"/>
        <end position="121"/>
    </location>
</feature>
<dbReference type="SUPFAM" id="SSF50809">
    <property type="entry name" value="XRCC4, N-terminal domain"/>
    <property type="match status" value="1"/>
</dbReference>
<feature type="region of interest" description="Disordered" evidence="7">
    <location>
        <begin position="202"/>
        <end position="347"/>
    </location>
</feature>
<reference evidence="10 11" key="1">
    <citation type="submission" date="2024-04" db="EMBL/GenBank/DDBJ databases">
        <authorList>
            <consortium name="Genoscope - CEA"/>
            <person name="William W."/>
        </authorList>
    </citation>
    <scope>NUCLEOTIDE SEQUENCE [LARGE SCALE GENOMIC DNA]</scope>
</reference>
<dbReference type="AlphaFoldDB" id="A0AAV2H9U8"/>
<dbReference type="Gene3D" id="2.170.210.10">
    <property type="entry name" value="DNA double-strand break repair and VJ recombination XRCC4, N-terminal"/>
    <property type="match status" value="1"/>
</dbReference>
<evidence type="ECO:0000256" key="7">
    <source>
        <dbReference type="SAM" id="MobiDB-lite"/>
    </source>
</evidence>
<dbReference type="GO" id="GO:0005958">
    <property type="term" value="C:DNA-dependent protein kinase-DNA ligase 4 complex"/>
    <property type="evidence" value="ECO:0007669"/>
    <property type="project" value="TreeGrafter"/>
</dbReference>
<evidence type="ECO:0000256" key="1">
    <source>
        <dbReference type="ARBA" id="ARBA00004123"/>
    </source>
</evidence>
<sequence length="347" mass="39100">MAVERITLAEVSDQTEDGQKLYLQTVLKNEGQEGFELLLLDGNNVWEGQVTEDDLDGLSEKSKLDYNTYVSETKAAFTRDKTTNSNFECHWKKNSEDTSILIWKKVSARDVKYNLGSVTLKKCKNSSENLSKVLSHCISQTGLLQEEIHKLQAANKRLSLERSTALQKLEKSVVAKEDVEHNLFSKFVTVLNSKKEKIRQLENLEGEPPAEDPSLSSTSKDKRTNSKKKNEEDRDDWNRSTSEDSLPDSEESPVKKKRTRSKVVELESSLNLEEEGEKQPEPPVARRPRRKTAIKKTTSSKPVLPRVSSGDSAERPNSARSGLRKSNSANSNKSSDNLDTDDLLINF</sequence>
<dbReference type="InterPro" id="IPR010585">
    <property type="entry name" value="DNA_repair_prot_XRCC4"/>
</dbReference>
<dbReference type="Proteomes" id="UP001497497">
    <property type="component" value="Unassembled WGS sequence"/>
</dbReference>
<dbReference type="GO" id="GO:0006310">
    <property type="term" value="P:DNA recombination"/>
    <property type="evidence" value="ECO:0007669"/>
    <property type="project" value="UniProtKB-KW"/>
</dbReference>
<dbReference type="GO" id="GO:0003677">
    <property type="term" value="F:DNA binding"/>
    <property type="evidence" value="ECO:0007669"/>
    <property type="project" value="InterPro"/>
</dbReference>
<dbReference type="InterPro" id="IPR038051">
    <property type="entry name" value="XRCC4-like_N_sf"/>
</dbReference>
<comment type="subcellular location">
    <subcellularLocation>
        <location evidence="1">Nucleus</location>
    </subcellularLocation>
</comment>
<feature type="domain" description="XRCC4 coiled-coil" evidence="9">
    <location>
        <begin position="127"/>
        <end position="201"/>
    </location>
</feature>
<feature type="compositionally biased region" description="Basic and acidic residues" evidence="7">
    <location>
        <begin position="219"/>
        <end position="242"/>
    </location>
</feature>
<dbReference type="InterPro" id="IPR009089">
    <property type="entry name" value="XRCC4_N_sf"/>
</dbReference>
<evidence type="ECO:0000256" key="3">
    <source>
        <dbReference type="ARBA" id="ARBA00023172"/>
    </source>
</evidence>
<organism evidence="10 11">
    <name type="scientific">Lymnaea stagnalis</name>
    <name type="common">Great pond snail</name>
    <name type="synonym">Helix stagnalis</name>
    <dbReference type="NCBI Taxonomy" id="6523"/>
    <lineage>
        <taxon>Eukaryota</taxon>
        <taxon>Metazoa</taxon>
        <taxon>Spiralia</taxon>
        <taxon>Lophotrochozoa</taxon>
        <taxon>Mollusca</taxon>
        <taxon>Gastropoda</taxon>
        <taxon>Heterobranchia</taxon>
        <taxon>Euthyneura</taxon>
        <taxon>Panpulmonata</taxon>
        <taxon>Hygrophila</taxon>
        <taxon>Lymnaeoidea</taxon>
        <taxon>Lymnaeidae</taxon>
        <taxon>Lymnaea</taxon>
    </lineage>
</organism>
<accession>A0AAV2H9U8</accession>
<keyword evidence="3" id="KW-0233">DNA recombination</keyword>
<dbReference type="Gene3D" id="1.20.5.370">
    <property type="match status" value="1"/>
</dbReference>
<comment type="caution">
    <text evidence="10">The sequence shown here is derived from an EMBL/GenBank/DDBJ whole genome shotgun (WGS) entry which is preliminary data.</text>
</comment>
<dbReference type="CDD" id="cd22283">
    <property type="entry name" value="HD_XRCC4_N"/>
    <property type="match status" value="1"/>
</dbReference>
<dbReference type="EMBL" id="CAXITT010000069">
    <property type="protein sequence ID" value="CAL1530425.1"/>
    <property type="molecule type" value="Genomic_DNA"/>
</dbReference>
<evidence type="ECO:0000259" key="8">
    <source>
        <dbReference type="Pfam" id="PF06632"/>
    </source>
</evidence>
<evidence type="ECO:0000256" key="6">
    <source>
        <dbReference type="ARBA" id="ARBA00025728"/>
    </source>
</evidence>
<protein>
    <recommendedName>
        <fullName evidence="12">DNA repair protein XRCC4</fullName>
    </recommendedName>
</protein>
<feature type="compositionally biased region" description="Low complexity" evidence="7">
    <location>
        <begin position="325"/>
        <end position="337"/>
    </location>
</feature>
<dbReference type="InterPro" id="IPR053961">
    <property type="entry name" value="XRCC4_N"/>
</dbReference>
<keyword evidence="4" id="KW-0234">DNA repair</keyword>
<keyword evidence="5" id="KW-0539">Nucleus</keyword>
<dbReference type="GO" id="GO:0006303">
    <property type="term" value="P:double-strand break repair via nonhomologous end joining"/>
    <property type="evidence" value="ECO:0007669"/>
    <property type="project" value="UniProtKB-ARBA"/>
</dbReference>
<evidence type="ECO:0000256" key="4">
    <source>
        <dbReference type="ARBA" id="ARBA00023204"/>
    </source>
</evidence>
<dbReference type="InterPro" id="IPR053962">
    <property type="entry name" value="XRCC4_CC"/>
</dbReference>
<dbReference type="SUPFAM" id="SSF58022">
    <property type="entry name" value="XRCC4, C-terminal oligomerization domain"/>
    <property type="match status" value="1"/>
</dbReference>
<keyword evidence="11" id="KW-1185">Reference proteome</keyword>
<gene>
    <name evidence="10" type="ORF">GSLYS_00004558001</name>
</gene>
<dbReference type="PANTHER" id="PTHR28559:SF1">
    <property type="entry name" value="DNA REPAIR PROTEIN XRCC4"/>
    <property type="match status" value="1"/>
</dbReference>
<keyword evidence="2" id="KW-0227">DNA damage</keyword>
<dbReference type="GO" id="GO:0010165">
    <property type="term" value="P:response to X-ray"/>
    <property type="evidence" value="ECO:0007669"/>
    <property type="project" value="TreeGrafter"/>
</dbReference>
<dbReference type="GO" id="GO:0032807">
    <property type="term" value="C:DNA ligase IV complex"/>
    <property type="evidence" value="ECO:0007669"/>
    <property type="project" value="TreeGrafter"/>
</dbReference>
<dbReference type="Pfam" id="PF21924">
    <property type="entry name" value="XRCC4_CC"/>
    <property type="match status" value="1"/>
</dbReference>
<dbReference type="Pfam" id="PF06632">
    <property type="entry name" value="XRCC4"/>
    <property type="match status" value="1"/>
</dbReference>
<evidence type="ECO:0000256" key="2">
    <source>
        <dbReference type="ARBA" id="ARBA00022763"/>
    </source>
</evidence>
<feature type="compositionally biased region" description="Acidic residues" evidence="7">
    <location>
        <begin position="338"/>
        <end position="347"/>
    </location>
</feature>
<dbReference type="PANTHER" id="PTHR28559">
    <property type="entry name" value="DNA REPAIR PROTEIN XRCC4"/>
    <property type="match status" value="1"/>
</dbReference>
<evidence type="ECO:0000313" key="10">
    <source>
        <dbReference type="EMBL" id="CAL1530425.1"/>
    </source>
</evidence>
<evidence type="ECO:0000259" key="9">
    <source>
        <dbReference type="Pfam" id="PF21924"/>
    </source>
</evidence>
<dbReference type="InterPro" id="IPR014751">
    <property type="entry name" value="XRCC4-like_C"/>
</dbReference>
<evidence type="ECO:0008006" key="12">
    <source>
        <dbReference type="Google" id="ProtNLM"/>
    </source>
</evidence>